<feature type="transmembrane region" description="Helical" evidence="1">
    <location>
        <begin position="257"/>
        <end position="278"/>
    </location>
</feature>
<feature type="non-terminal residue" evidence="3">
    <location>
        <position position="336"/>
    </location>
</feature>
<name>J9GIB7_9ZZZZ</name>
<dbReference type="EMBL" id="AMCI01002861">
    <property type="protein sequence ID" value="EJX01683.1"/>
    <property type="molecule type" value="Genomic_DNA"/>
</dbReference>
<proteinExistence type="predicted"/>
<feature type="transmembrane region" description="Helical" evidence="1">
    <location>
        <begin position="115"/>
        <end position="134"/>
    </location>
</feature>
<keyword evidence="1" id="KW-0812">Transmembrane</keyword>
<dbReference type="AlphaFoldDB" id="J9GIB7"/>
<evidence type="ECO:0000313" key="3">
    <source>
        <dbReference type="EMBL" id="EJX01683.1"/>
    </source>
</evidence>
<keyword evidence="1" id="KW-0472">Membrane</keyword>
<dbReference type="Gene3D" id="2.30.30.40">
    <property type="entry name" value="SH3 Domains"/>
    <property type="match status" value="1"/>
</dbReference>
<feature type="transmembrane region" description="Helical" evidence="1">
    <location>
        <begin position="194"/>
        <end position="218"/>
    </location>
</feature>
<sequence>MDMKRLYVFLTVCWIALSLGAYPYKVNVSSSLNLRSEPSVQSEILLKLKNGDIVDCPLAADQLQGKSDWVQVSSQGTTGYLKAQYLLPVESVASEDKAPARMKQWYKLLDWEGDGFRWMAYFIGVLTLFMWFECKFIRHLSLSIWTEDKENYRKWAAINGVLLTATSCCILFYVAKMGSNALWFFMPSVVHSWWFIIVNFIFFIYVLINLLVFFLMTLKDVSMTANKAVNLKFGIYTWLLGLVALVIWGFGGYDPTYIYWGIGACQLVQIGIILFQLASRNLLTALAISFLYALGSVSIVILASCLVFVLVLLVIIAIVLAVTLKINLAPGGILSL</sequence>
<feature type="transmembrane region" description="Helical" evidence="1">
    <location>
        <begin position="290"/>
        <end position="322"/>
    </location>
</feature>
<feature type="transmembrane region" description="Helical" evidence="1">
    <location>
        <begin position="230"/>
        <end position="251"/>
    </location>
</feature>
<keyword evidence="1" id="KW-1133">Transmembrane helix</keyword>
<dbReference type="Pfam" id="PF08239">
    <property type="entry name" value="SH3_3"/>
    <property type="match status" value="1"/>
</dbReference>
<comment type="caution">
    <text evidence="3">The sequence shown here is derived from an EMBL/GenBank/DDBJ whole genome shotgun (WGS) entry which is preliminary data.</text>
</comment>
<reference evidence="3" key="1">
    <citation type="journal article" date="2012" name="PLoS ONE">
        <title>Gene sets for utilization of primary and secondary nutrition supplies in the distal gut of endangered iberian lynx.</title>
        <authorList>
            <person name="Alcaide M."/>
            <person name="Messina E."/>
            <person name="Richter M."/>
            <person name="Bargiela R."/>
            <person name="Peplies J."/>
            <person name="Huws S.A."/>
            <person name="Newbold C.J."/>
            <person name="Golyshin P.N."/>
            <person name="Simon M.A."/>
            <person name="Lopez G."/>
            <person name="Yakimov M.M."/>
            <person name="Ferrer M."/>
        </authorList>
    </citation>
    <scope>NUCLEOTIDE SEQUENCE</scope>
</reference>
<feature type="domain" description="SH3b" evidence="2">
    <location>
        <begin position="21"/>
        <end position="90"/>
    </location>
</feature>
<evidence type="ECO:0000256" key="1">
    <source>
        <dbReference type="SAM" id="Phobius"/>
    </source>
</evidence>
<organism evidence="3">
    <name type="scientific">gut metagenome</name>
    <dbReference type="NCBI Taxonomy" id="749906"/>
    <lineage>
        <taxon>unclassified sequences</taxon>
        <taxon>metagenomes</taxon>
        <taxon>organismal metagenomes</taxon>
    </lineage>
</organism>
<dbReference type="PROSITE" id="PS51781">
    <property type="entry name" value="SH3B"/>
    <property type="match status" value="1"/>
</dbReference>
<accession>J9GIB7</accession>
<feature type="transmembrane region" description="Helical" evidence="1">
    <location>
        <begin position="155"/>
        <end position="174"/>
    </location>
</feature>
<evidence type="ECO:0000259" key="2">
    <source>
        <dbReference type="PROSITE" id="PS51781"/>
    </source>
</evidence>
<gene>
    <name evidence="3" type="ORF">EVA_10211</name>
</gene>
<dbReference type="InterPro" id="IPR003646">
    <property type="entry name" value="SH3-like_bac-type"/>
</dbReference>
<protein>
    <submittedName>
        <fullName evidence="3">Membrane protein containing SH3, type 3 domain protein</fullName>
    </submittedName>
</protein>